<evidence type="ECO:0000313" key="2">
    <source>
        <dbReference type="Proteomes" id="UP000237000"/>
    </source>
</evidence>
<proteinExistence type="predicted"/>
<gene>
    <name evidence="1" type="ORF">TorRG33x02_355800</name>
</gene>
<comment type="caution">
    <text evidence="1">The sequence shown here is derived from an EMBL/GenBank/DDBJ whole genome shotgun (WGS) entry which is preliminary data.</text>
</comment>
<feature type="non-terminal residue" evidence="1">
    <location>
        <position position="133"/>
    </location>
</feature>
<reference evidence="2" key="1">
    <citation type="submission" date="2016-06" db="EMBL/GenBank/DDBJ databases">
        <title>Parallel loss of symbiosis genes in relatives of nitrogen-fixing non-legume Parasponia.</title>
        <authorList>
            <person name="Van Velzen R."/>
            <person name="Holmer R."/>
            <person name="Bu F."/>
            <person name="Rutten L."/>
            <person name="Van Zeijl A."/>
            <person name="Liu W."/>
            <person name="Santuari L."/>
            <person name="Cao Q."/>
            <person name="Sharma T."/>
            <person name="Shen D."/>
            <person name="Roswanjaya Y."/>
            <person name="Wardhani T."/>
            <person name="Kalhor M.S."/>
            <person name="Jansen J."/>
            <person name="Van den Hoogen J."/>
            <person name="Gungor B."/>
            <person name="Hartog M."/>
            <person name="Hontelez J."/>
            <person name="Verver J."/>
            <person name="Yang W.-C."/>
            <person name="Schijlen E."/>
            <person name="Repin R."/>
            <person name="Schilthuizen M."/>
            <person name="Schranz E."/>
            <person name="Heidstra R."/>
            <person name="Miyata K."/>
            <person name="Fedorova E."/>
            <person name="Kohlen W."/>
            <person name="Bisseling T."/>
            <person name="Smit S."/>
            <person name="Geurts R."/>
        </authorList>
    </citation>
    <scope>NUCLEOTIDE SEQUENCE [LARGE SCALE GENOMIC DNA]</scope>
    <source>
        <strain evidence="2">cv. RG33-2</strain>
    </source>
</reference>
<organism evidence="1 2">
    <name type="scientific">Trema orientale</name>
    <name type="common">Charcoal tree</name>
    <name type="synonym">Celtis orientalis</name>
    <dbReference type="NCBI Taxonomy" id="63057"/>
    <lineage>
        <taxon>Eukaryota</taxon>
        <taxon>Viridiplantae</taxon>
        <taxon>Streptophyta</taxon>
        <taxon>Embryophyta</taxon>
        <taxon>Tracheophyta</taxon>
        <taxon>Spermatophyta</taxon>
        <taxon>Magnoliopsida</taxon>
        <taxon>eudicotyledons</taxon>
        <taxon>Gunneridae</taxon>
        <taxon>Pentapetalae</taxon>
        <taxon>rosids</taxon>
        <taxon>fabids</taxon>
        <taxon>Rosales</taxon>
        <taxon>Cannabaceae</taxon>
        <taxon>Trema</taxon>
    </lineage>
</organism>
<keyword evidence="2" id="KW-1185">Reference proteome</keyword>
<dbReference type="InParanoid" id="A0A2P5A8R0"/>
<dbReference type="AlphaFoldDB" id="A0A2P5A8R0"/>
<evidence type="ECO:0000313" key="1">
    <source>
        <dbReference type="EMBL" id="PON32917.1"/>
    </source>
</evidence>
<sequence length="133" mass="15073">MLVSSPPRNGFDIGDGVWFLIVYVCGSFSVVDLYSVENRGSSIYDIDGVARLSYLAFEWWGSHDKWCFRVANFKVNVSCLSSAITKYMKPGTYYLILFDEFKHWLSCTFLLGYSSRLVVFSLAGWSTLLSKAS</sequence>
<protein>
    <submittedName>
        <fullName evidence="1">Uncharacterized protein</fullName>
    </submittedName>
</protein>
<accession>A0A2P5A8R0</accession>
<dbReference type="EMBL" id="JXTC01001063">
    <property type="protein sequence ID" value="PON32917.1"/>
    <property type="molecule type" value="Genomic_DNA"/>
</dbReference>
<dbReference type="Proteomes" id="UP000237000">
    <property type="component" value="Unassembled WGS sequence"/>
</dbReference>
<name>A0A2P5A8R0_TREOI</name>